<evidence type="ECO:0000256" key="2">
    <source>
        <dbReference type="RuleBase" id="RU363093"/>
    </source>
</evidence>
<reference evidence="4 5" key="1">
    <citation type="submission" date="2020-04" db="EMBL/GenBank/DDBJ databases">
        <authorList>
            <person name="Basu S."/>
            <person name="Maruthanayagam V."/>
            <person name="Chakraborty S."/>
            <person name="Pramanik A."/>
            <person name="Mukherjee J."/>
            <person name="Brink B."/>
        </authorList>
    </citation>
    <scope>NUCLEOTIDE SEQUENCE [LARGE SCALE GENOMIC DNA]</scope>
    <source>
        <strain evidence="4 5">AP17</strain>
    </source>
</reference>
<dbReference type="NCBIfam" id="TIGR04306">
    <property type="entry name" value="salvage_TenA"/>
    <property type="match status" value="1"/>
</dbReference>
<dbReference type="Proteomes" id="UP000500857">
    <property type="component" value="Chromosome"/>
</dbReference>
<feature type="domain" description="Thiaminase-2/PQQC" evidence="3">
    <location>
        <begin position="21"/>
        <end position="227"/>
    </location>
</feature>
<dbReference type="InterPro" id="IPR027574">
    <property type="entry name" value="Thiaminase_II"/>
</dbReference>
<dbReference type="EMBL" id="CP051167">
    <property type="protein sequence ID" value="QIZ73037.1"/>
    <property type="molecule type" value="Genomic_DNA"/>
</dbReference>
<dbReference type="GO" id="GO:0005829">
    <property type="term" value="C:cytosol"/>
    <property type="evidence" value="ECO:0007669"/>
    <property type="project" value="TreeGrafter"/>
</dbReference>
<proteinExistence type="inferred from homology"/>
<evidence type="ECO:0000256" key="1">
    <source>
        <dbReference type="ARBA" id="ARBA00004948"/>
    </source>
</evidence>
<dbReference type="PANTHER" id="PTHR43198">
    <property type="entry name" value="BIFUNCTIONAL TH2 PROTEIN"/>
    <property type="match status" value="1"/>
</dbReference>
<dbReference type="Pfam" id="PF03070">
    <property type="entry name" value="TENA_THI-4"/>
    <property type="match status" value="1"/>
</dbReference>
<dbReference type="UniPathway" id="UPA00060"/>
<dbReference type="Gene3D" id="1.20.910.10">
    <property type="entry name" value="Heme oxygenase-like"/>
    <property type="match status" value="1"/>
</dbReference>
<evidence type="ECO:0000313" key="4">
    <source>
        <dbReference type="EMBL" id="QIZ73037.1"/>
    </source>
</evidence>
<evidence type="ECO:0000259" key="3">
    <source>
        <dbReference type="Pfam" id="PF03070"/>
    </source>
</evidence>
<protein>
    <recommendedName>
        <fullName evidence="2">Aminopyrimidine aminohydrolase</fullName>
        <ecNumber evidence="2">3.5.99.2</ecNumber>
    </recommendedName>
</protein>
<keyword evidence="5" id="KW-1185">Reference proteome</keyword>
<keyword evidence="2" id="KW-0378">Hydrolase</keyword>
<accession>A0A6H1U3T1</accession>
<dbReference type="InterPro" id="IPR004305">
    <property type="entry name" value="Thiaminase-2/PQQC"/>
</dbReference>
<name>A0A6H1U3T1_9CYAN</name>
<dbReference type="CDD" id="cd19366">
    <property type="entry name" value="TenA_C_BhTenA-like"/>
    <property type="match status" value="1"/>
</dbReference>
<dbReference type="InterPro" id="IPR050967">
    <property type="entry name" value="Thiamine_Salvage_TenA"/>
</dbReference>
<dbReference type="RefSeq" id="WP_168571183.1">
    <property type="nucleotide sequence ID" value="NZ_CP051167.1"/>
</dbReference>
<dbReference type="InterPro" id="IPR016084">
    <property type="entry name" value="Haem_Oase-like_multi-hlx"/>
</dbReference>
<keyword evidence="2" id="KW-0784">Thiamine biosynthesis</keyword>
<comment type="similarity">
    <text evidence="2">Belongs to the TenA family.</text>
</comment>
<comment type="catalytic activity">
    <reaction evidence="2">
        <text>thiamine + H2O = 5-(2-hydroxyethyl)-4-methylthiazole + 4-amino-5-hydroxymethyl-2-methylpyrimidine + H(+)</text>
        <dbReference type="Rhea" id="RHEA:17509"/>
        <dbReference type="ChEBI" id="CHEBI:15377"/>
        <dbReference type="ChEBI" id="CHEBI:15378"/>
        <dbReference type="ChEBI" id="CHEBI:16892"/>
        <dbReference type="ChEBI" id="CHEBI:17957"/>
        <dbReference type="ChEBI" id="CHEBI:18385"/>
        <dbReference type="EC" id="3.5.99.2"/>
    </reaction>
</comment>
<dbReference type="SUPFAM" id="SSF48613">
    <property type="entry name" value="Heme oxygenase-like"/>
    <property type="match status" value="1"/>
</dbReference>
<dbReference type="KEGG" id="oxy:HCG48_22550"/>
<sequence length="236" mass="27329">MLDLSKRVGAEPGTLCDRLFQNSRSIWERQFDHPFVEALGNGSLPRENFEFYILQDARFLEQLTKIFAAGAIASDEPAVMEKMCQLALDTIRVERELHETFAREFGLTIAQMEATPLAPTNYAYTRHLLSVVNNGTLPEIITATLPCAWIYAEIGKHFVSLGDPPADHPYRNWIQTYADPSFEEVGTWLRTTLNRITPEDEKTFRRLDEIFTISSRYEWMFWEMAWTLEAWKPQIS</sequence>
<dbReference type="GO" id="GO:0050334">
    <property type="term" value="F:thiaminase activity"/>
    <property type="evidence" value="ECO:0007669"/>
    <property type="project" value="UniProtKB-EC"/>
</dbReference>
<dbReference type="AlphaFoldDB" id="A0A6H1U3T1"/>
<dbReference type="PANTHER" id="PTHR43198:SF2">
    <property type="entry name" value="SI:CH1073-67J19.1-RELATED"/>
    <property type="match status" value="1"/>
</dbReference>
<comment type="pathway">
    <text evidence="1 2">Cofactor biosynthesis; thiamine diphosphate biosynthesis.</text>
</comment>
<dbReference type="GO" id="GO:0009229">
    <property type="term" value="P:thiamine diphosphate biosynthetic process"/>
    <property type="evidence" value="ECO:0007669"/>
    <property type="project" value="UniProtKB-UniPathway"/>
</dbReference>
<organism evidence="4 5">
    <name type="scientific">Oxynema aestuarii AP17</name>
    <dbReference type="NCBI Taxonomy" id="2064643"/>
    <lineage>
        <taxon>Bacteria</taxon>
        <taxon>Bacillati</taxon>
        <taxon>Cyanobacteriota</taxon>
        <taxon>Cyanophyceae</taxon>
        <taxon>Oscillatoriophycideae</taxon>
        <taxon>Oscillatoriales</taxon>
        <taxon>Oscillatoriaceae</taxon>
        <taxon>Oxynema</taxon>
        <taxon>Oxynema aestuarii</taxon>
    </lineage>
</organism>
<dbReference type="EC" id="3.5.99.2" evidence="2"/>
<gene>
    <name evidence="4" type="primary">tenA</name>
    <name evidence="4" type="ORF">HCG48_22550</name>
</gene>
<dbReference type="GO" id="GO:0009228">
    <property type="term" value="P:thiamine biosynthetic process"/>
    <property type="evidence" value="ECO:0007669"/>
    <property type="project" value="UniProtKB-KW"/>
</dbReference>
<evidence type="ECO:0000313" key="5">
    <source>
        <dbReference type="Proteomes" id="UP000500857"/>
    </source>
</evidence>
<comment type="catalytic activity">
    <reaction evidence="2">
        <text>4-amino-5-aminomethyl-2-methylpyrimidine + H2O = 4-amino-5-hydroxymethyl-2-methylpyrimidine + NH4(+)</text>
        <dbReference type="Rhea" id="RHEA:31799"/>
        <dbReference type="ChEBI" id="CHEBI:15377"/>
        <dbReference type="ChEBI" id="CHEBI:16892"/>
        <dbReference type="ChEBI" id="CHEBI:28938"/>
        <dbReference type="ChEBI" id="CHEBI:63416"/>
        <dbReference type="EC" id="3.5.99.2"/>
    </reaction>
</comment>
<comment type="function">
    <text evidence="2">Catalyzes an amino-pyrimidine hydrolysis reaction at the C5' of the pyrimidine moiety of thiamine compounds, a reaction that is part of a thiamine salvage pathway.</text>
</comment>